<dbReference type="AlphaFoldDB" id="F0XYP5"/>
<sequence length="786" mass="86727">MGVQDFNDWFCIPAFFVLFRETLEAAVLVAVLIQYLNRADAKHLKRQVWLGAAVGGAASVAIGVVILSIYYTQKSTMTTTTAFVVEGGMLGFACVVITYFLVTHLAPGMKSSGSWQVKWERNMDELVQAQIDKTNEYGFFTLSFTSVLREGFEAAIFVVGFGAAYRPESMPIPIVTGIFAGVAFGASMFVGTNKMDLSLFFKFSAGFLALIAAGLGSHASYEFQKGEAFGAWACKRICDDVWVPAVQAPFGTYASYVPYTDIAPHAAIDLDMRAFSDRMQAEDWDGAWEIYDQGGNSAKGDGFRTLRGFSKDLSGEPTYDEFLAYHGNAKYADDYVRAVMWDRLSDNSTAKLDPRPELFSTNTLSWDMAFQMALKAAQYQSTWMYSLHELYSALGKCEAGDVGPEGAPHAWDEGWAFYVGSIPGETGSPFGSLSYALPDMRCNAWNYCADDAGRPAWREAGDGANSDVNARMLRLYRAGLAAVRDETRCAEARTYVDKILVQMTFPLMQGAMRYAYRADPQGEGTALGTASLGHGKTWAELHAFTMAVLPRVASCAPEAAAVLERNLVLPDVLDASTHDQLVPDGYVAVKEAFQASYACLGITCADVGSLDAIPGLEACDDGSTLDDEVAYYDGLEEIGARPDGDWEEENCDDDEADASWHSYRRLEAEPWYDALVEQVPEAYGRKLVTERAKSCDGKGQSIAWPNEEVWDITGCCDTKNGFFFLMMVLFWYRPAITNLELIIWVIYWPIIAFWGWYKVRDITDFNAELQAAADAKGEEDLKPEAE</sequence>
<dbReference type="GeneID" id="20229065"/>
<dbReference type="KEGG" id="aaf:AURANDRAFT_77910"/>
<dbReference type="Proteomes" id="UP000002729">
    <property type="component" value="Unassembled WGS sequence"/>
</dbReference>
<dbReference type="RefSeq" id="XP_009032925.1">
    <property type="nucleotide sequence ID" value="XM_009034677.1"/>
</dbReference>
<feature type="transmembrane region" description="Helical" evidence="6">
    <location>
        <begin position="172"/>
        <end position="191"/>
    </location>
</feature>
<keyword evidence="4 6" id="KW-1133">Transmembrane helix</keyword>
<dbReference type="Pfam" id="PF07692">
    <property type="entry name" value="Fea1"/>
    <property type="match status" value="1"/>
</dbReference>
<dbReference type="InParanoid" id="F0XYP5"/>
<dbReference type="PANTHER" id="PTHR31632:SF2">
    <property type="entry name" value="PLASMA MEMBRANE IRON PERMEASE"/>
    <property type="match status" value="1"/>
</dbReference>
<keyword evidence="5 6" id="KW-0472">Membrane</keyword>
<reference evidence="7 8" key="1">
    <citation type="journal article" date="2011" name="Proc. Natl. Acad. Sci. U.S.A.">
        <title>Niche of harmful alga Aureococcus anophagefferens revealed through ecogenomics.</title>
        <authorList>
            <person name="Gobler C.J."/>
            <person name="Berry D.L."/>
            <person name="Dyhrman S.T."/>
            <person name="Wilhelm S.W."/>
            <person name="Salamov A."/>
            <person name="Lobanov A.V."/>
            <person name="Zhang Y."/>
            <person name="Collier J.L."/>
            <person name="Wurch L.L."/>
            <person name="Kustka A.B."/>
            <person name="Dill B.D."/>
            <person name="Shah M."/>
            <person name="VerBerkmoes N.C."/>
            <person name="Kuo A."/>
            <person name="Terry A."/>
            <person name="Pangilinan J."/>
            <person name="Lindquist E.A."/>
            <person name="Lucas S."/>
            <person name="Paulsen I.T."/>
            <person name="Hattenrath-Lehmann T.K."/>
            <person name="Talmage S.C."/>
            <person name="Walker E.A."/>
            <person name="Koch F."/>
            <person name="Burson A.M."/>
            <person name="Marcoval M.A."/>
            <person name="Tang Y.Z."/>
            <person name="Lecleir G.R."/>
            <person name="Coyne K.J."/>
            <person name="Berg G.M."/>
            <person name="Bertrand E.M."/>
            <person name="Saito M.A."/>
            <person name="Gladyshev V.N."/>
            <person name="Grigoriev I.V."/>
        </authorList>
    </citation>
    <scope>NUCLEOTIDE SEQUENCE [LARGE SCALE GENOMIC DNA]</scope>
    <source>
        <strain evidence="8">CCMP 1984</strain>
    </source>
</reference>
<dbReference type="eggNOG" id="ENOG502S5ZS">
    <property type="taxonomic scope" value="Eukaryota"/>
</dbReference>
<name>F0XYP5_AURAN</name>
<evidence type="ECO:0000256" key="1">
    <source>
        <dbReference type="ARBA" id="ARBA00004141"/>
    </source>
</evidence>
<feature type="transmembrane region" description="Helical" evidence="6">
    <location>
        <begin position="83"/>
        <end position="102"/>
    </location>
</feature>
<feature type="transmembrane region" description="Helical" evidence="6">
    <location>
        <begin position="197"/>
        <end position="215"/>
    </location>
</feature>
<evidence type="ECO:0000256" key="4">
    <source>
        <dbReference type="ARBA" id="ARBA00022989"/>
    </source>
</evidence>
<evidence type="ECO:0000313" key="8">
    <source>
        <dbReference type="Proteomes" id="UP000002729"/>
    </source>
</evidence>
<evidence type="ECO:0000256" key="2">
    <source>
        <dbReference type="ARBA" id="ARBA00008333"/>
    </source>
</evidence>
<keyword evidence="3 6" id="KW-0812">Transmembrane</keyword>
<organism evidence="8">
    <name type="scientific">Aureococcus anophagefferens</name>
    <name type="common">Harmful bloom alga</name>
    <dbReference type="NCBI Taxonomy" id="44056"/>
    <lineage>
        <taxon>Eukaryota</taxon>
        <taxon>Sar</taxon>
        <taxon>Stramenopiles</taxon>
        <taxon>Ochrophyta</taxon>
        <taxon>Pelagophyceae</taxon>
        <taxon>Pelagomonadales</taxon>
        <taxon>Pelagomonadaceae</taxon>
        <taxon>Aureococcus</taxon>
    </lineage>
</organism>
<comment type="subcellular location">
    <subcellularLocation>
        <location evidence="1">Membrane</location>
        <topology evidence="1">Multi-pass membrane protein</topology>
    </subcellularLocation>
</comment>
<dbReference type="GO" id="GO:0015093">
    <property type="term" value="F:ferrous iron transmembrane transporter activity"/>
    <property type="evidence" value="ECO:0007669"/>
    <property type="project" value="TreeGrafter"/>
</dbReference>
<proteinExistence type="inferred from homology"/>
<dbReference type="InterPro" id="IPR011643">
    <property type="entry name" value="HCR1"/>
</dbReference>
<gene>
    <name evidence="7" type="primary">FTR1</name>
    <name evidence="7" type="ORF">AURANDRAFT_77910</name>
</gene>
<dbReference type="EMBL" id="GL833121">
    <property type="protein sequence ID" value="EGB11797.1"/>
    <property type="molecule type" value="Genomic_DNA"/>
</dbReference>
<evidence type="ECO:0000256" key="3">
    <source>
        <dbReference type="ARBA" id="ARBA00022692"/>
    </source>
</evidence>
<dbReference type="InterPro" id="IPR004923">
    <property type="entry name" value="FTR1/Fip1/EfeU"/>
</dbReference>
<evidence type="ECO:0000256" key="6">
    <source>
        <dbReference type="SAM" id="Phobius"/>
    </source>
</evidence>
<accession>F0XYP5</accession>
<dbReference type="PANTHER" id="PTHR31632">
    <property type="entry name" value="IRON TRANSPORTER FTH1"/>
    <property type="match status" value="1"/>
</dbReference>
<feature type="transmembrane region" description="Helical" evidence="6">
    <location>
        <begin position="12"/>
        <end position="36"/>
    </location>
</feature>
<feature type="non-terminal residue" evidence="7">
    <location>
        <position position="786"/>
    </location>
</feature>
<dbReference type="GO" id="GO:0033573">
    <property type="term" value="C:high-affinity iron permease complex"/>
    <property type="evidence" value="ECO:0007669"/>
    <property type="project" value="InterPro"/>
</dbReference>
<evidence type="ECO:0000256" key="5">
    <source>
        <dbReference type="ARBA" id="ARBA00023136"/>
    </source>
</evidence>
<comment type="similarity">
    <text evidence="2">Belongs to the oxidase-dependent Fe transporter (OFeT) (TC 9.A.10.1) family.</text>
</comment>
<feature type="transmembrane region" description="Helical" evidence="6">
    <location>
        <begin position="48"/>
        <end position="71"/>
    </location>
</feature>
<evidence type="ECO:0000313" key="7">
    <source>
        <dbReference type="EMBL" id="EGB11797.1"/>
    </source>
</evidence>
<keyword evidence="8" id="KW-1185">Reference proteome</keyword>
<dbReference type="OrthoDB" id="41870at2759"/>
<dbReference type="Pfam" id="PF03239">
    <property type="entry name" value="FTR1"/>
    <property type="match status" value="1"/>
</dbReference>
<feature type="transmembrane region" description="Helical" evidence="6">
    <location>
        <begin position="735"/>
        <end position="757"/>
    </location>
</feature>
<protein>
    <submittedName>
        <fullName evidence="7">Putative iron permease</fullName>
    </submittedName>
</protein>